<dbReference type="UniPathway" id="UPA00214"/>
<feature type="compositionally biased region" description="Basic and acidic residues" evidence="12">
    <location>
        <begin position="9"/>
        <end position="23"/>
    </location>
</feature>
<dbReference type="PANTHER" id="PTHR43725">
    <property type="entry name" value="UDP-GLUCOSE 4-EPIMERASE"/>
    <property type="match status" value="1"/>
</dbReference>
<feature type="domain" description="NAD-dependent epimerase/dehydratase" evidence="13">
    <location>
        <begin position="124"/>
        <end position="358"/>
    </location>
</feature>
<evidence type="ECO:0000313" key="15">
    <source>
        <dbReference type="Proteomes" id="UP000291469"/>
    </source>
</evidence>
<comment type="similarity">
    <text evidence="4">Belongs to the NAD(P)-dependent epimerase/dehydratase family.</text>
</comment>
<dbReference type="InterPro" id="IPR005886">
    <property type="entry name" value="UDP_G4E"/>
</dbReference>
<proteinExistence type="inferred from homology"/>
<sequence length="449" mass="48579">MARCRPGRRPTERPGEPRGEPRAVRASRCGRAAAAPPPRRARPSTAPPPFAARAPRLAPRHDRSTRFRRLVAAVGGKPHDVNARGRARPTRDRPASVEFARRGGNRENRHRTERCFDGGVTMRVLVTGGAGYIGSVTAAALIDAGHEVTVLDDLSRGHREFVPDAASLVIGDVSDPGTVHRALDEGLNACVHFAGRIEAGESMRVPETYFAANTGGTLRLLEVLVGAGIERFVLSSTAAVYGDPVRLPIREDDPTEPTNAYGASKLLAERALEWVSELRPLRVAALRYFNACGATPDRGELHDPETHLIPLVLEVAAGQRDEIAVFGTDYPTRDGTCVRDYVHVADLADAHVRALEALGGREQLVCNLGGGAGVSVHEVIEAARRVTGHPIPVRTAERRPGDPAELVASSDRAREVLGWEPHHRDLDAIVASAWDWHRHRLSDGMTDST</sequence>
<dbReference type="EMBL" id="CP036402">
    <property type="protein sequence ID" value="QBI22115.1"/>
    <property type="molecule type" value="Genomic_DNA"/>
</dbReference>
<comment type="cofactor">
    <cofactor evidence="2">
        <name>NAD(+)</name>
        <dbReference type="ChEBI" id="CHEBI:57540"/>
    </cofactor>
</comment>
<comment type="pathway">
    <text evidence="3">Carbohydrate metabolism; galactose metabolism.</text>
</comment>
<keyword evidence="9" id="KW-0119">Carbohydrate metabolism</keyword>
<dbReference type="Gene3D" id="3.90.25.10">
    <property type="entry name" value="UDP-galactose 4-epimerase, domain 1"/>
    <property type="match status" value="1"/>
</dbReference>
<evidence type="ECO:0000256" key="2">
    <source>
        <dbReference type="ARBA" id="ARBA00001911"/>
    </source>
</evidence>
<evidence type="ECO:0000256" key="5">
    <source>
        <dbReference type="ARBA" id="ARBA00013189"/>
    </source>
</evidence>
<dbReference type="Pfam" id="PF01370">
    <property type="entry name" value="Epimerase"/>
    <property type="match status" value="1"/>
</dbReference>
<dbReference type="AlphaFoldDB" id="A0A411YLP4"/>
<dbReference type="NCBIfam" id="TIGR01179">
    <property type="entry name" value="galE"/>
    <property type="match status" value="1"/>
</dbReference>
<evidence type="ECO:0000259" key="13">
    <source>
        <dbReference type="Pfam" id="PF01370"/>
    </source>
</evidence>
<dbReference type="Proteomes" id="UP000291469">
    <property type="component" value="Chromosome"/>
</dbReference>
<keyword evidence="7" id="KW-0520">NAD</keyword>
<dbReference type="KEGG" id="erz:ER308_18360"/>
<reference evidence="14 15" key="1">
    <citation type="submission" date="2019-01" db="EMBL/GenBank/DDBJ databases">
        <title>Egibacter rhizosphaerae EGI 80759T.</title>
        <authorList>
            <person name="Chen D.-D."/>
            <person name="Tian Y."/>
            <person name="Jiao J.-Y."/>
            <person name="Zhang X.-T."/>
            <person name="Zhang Y.-G."/>
            <person name="Zhang Y."/>
            <person name="Xiao M."/>
            <person name="Shu W.-S."/>
            <person name="Li W.-J."/>
        </authorList>
    </citation>
    <scope>NUCLEOTIDE SEQUENCE [LARGE SCALE GENOMIC DNA]</scope>
    <source>
        <strain evidence="14 15">EGI 80759</strain>
    </source>
</reference>
<evidence type="ECO:0000256" key="11">
    <source>
        <dbReference type="ARBA" id="ARBA00033067"/>
    </source>
</evidence>
<dbReference type="PANTHER" id="PTHR43725:SF53">
    <property type="entry name" value="UDP-ARABINOSE 4-EPIMERASE 1"/>
    <property type="match status" value="1"/>
</dbReference>
<dbReference type="InterPro" id="IPR001509">
    <property type="entry name" value="Epimerase_deHydtase"/>
</dbReference>
<dbReference type="GO" id="GO:0033499">
    <property type="term" value="P:galactose catabolic process via UDP-galactose, Leloir pathway"/>
    <property type="evidence" value="ECO:0007669"/>
    <property type="project" value="TreeGrafter"/>
</dbReference>
<evidence type="ECO:0000256" key="6">
    <source>
        <dbReference type="ARBA" id="ARBA00018569"/>
    </source>
</evidence>
<feature type="compositionally biased region" description="Low complexity" evidence="12">
    <location>
        <begin position="24"/>
        <end position="34"/>
    </location>
</feature>
<organism evidence="14 15">
    <name type="scientific">Egibacter rhizosphaerae</name>
    <dbReference type="NCBI Taxonomy" id="1670831"/>
    <lineage>
        <taxon>Bacteria</taxon>
        <taxon>Bacillati</taxon>
        <taxon>Actinomycetota</taxon>
        <taxon>Nitriliruptoria</taxon>
        <taxon>Egibacterales</taxon>
        <taxon>Egibacteraceae</taxon>
        <taxon>Egibacter</taxon>
    </lineage>
</organism>
<evidence type="ECO:0000256" key="3">
    <source>
        <dbReference type="ARBA" id="ARBA00004947"/>
    </source>
</evidence>
<dbReference type="OrthoDB" id="9801785at2"/>
<gene>
    <name evidence="14" type="primary">galE</name>
    <name evidence="14" type="ORF">ER308_18360</name>
</gene>
<dbReference type="CDD" id="cd05247">
    <property type="entry name" value="UDP_G4E_1_SDR_e"/>
    <property type="match status" value="1"/>
</dbReference>
<evidence type="ECO:0000256" key="1">
    <source>
        <dbReference type="ARBA" id="ARBA00000083"/>
    </source>
</evidence>
<protein>
    <recommendedName>
        <fullName evidence="6">UDP-glucose 4-epimerase</fullName>
        <ecNumber evidence="5">5.1.3.2</ecNumber>
    </recommendedName>
    <alternativeName>
        <fullName evidence="11">Galactowaldenase</fullName>
    </alternativeName>
    <alternativeName>
        <fullName evidence="10">UDP-galactose 4-epimerase</fullName>
    </alternativeName>
</protein>
<evidence type="ECO:0000256" key="10">
    <source>
        <dbReference type="ARBA" id="ARBA00031367"/>
    </source>
</evidence>
<dbReference type="Gene3D" id="3.40.50.720">
    <property type="entry name" value="NAD(P)-binding Rossmann-like Domain"/>
    <property type="match status" value="1"/>
</dbReference>
<evidence type="ECO:0000256" key="8">
    <source>
        <dbReference type="ARBA" id="ARBA00023235"/>
    </source>
</evidence>
<comment type="catalytic activity">
    <reaction evidence="1">
        <text>UDP-alpha-D-glucose = UDP-alpha-D-galactose</text>
        <dbReference type="Rhea" id="RHEA:22168"/>
        <dbReference type="ChEBI" id="CHEBI:58885"/>
        <dbReference type="ChEBI" id="CHEBI:66914"/>
        <dbReference type="EC" id="5.1.3.2"/>
    </reaction>
</comment>
<evidence type="ECO:0000256" key="4">
    <source>
        <dbReference type="ARBA" id="ARBA00007637"/>
    </source>
</evidence>
<evidence type="ECO:0000256" key="7">
    <source>
        <dbReference type="ARBA" id="ARBA00023027"/>
    </source>
</evidence>
<dbReference type="GO" id="GO:0003978">
    <property type="term" value="F:UDP-glucose 4-epimerase activity"/>
    <property type="evidence" value="ECO:0007669"/>
    <property type="project" value="UniProtKB-EC"/>
</dbReference>
<evidence type="ECO:0000256" key="12">
    <source>
        <dbReference type="SAM" id="MobiDB-lite"/>
    </source>
</evidence>
<evidence type="ECO:0000256" key="9">
    <source>
        <dbReference type="ARBA" id="ARBA00023277"/>
    </source>
</evidence>
<accession>A0A411YLP4</accession>
<keyword evidence="15" id="KW-1185">Reference proteome</keyword>
<feature type="region of interest" description="Disordered" evidence="12">
    <location>
        <begin position="1"/>
        <end position="64"/>
    </location>
</feature>
<dbReference type="EC" id="5.1.3.2" evidence="5"/>
<dbReference type="SUPFAM" id="SSF51735">
    <property type="entry name" value="NAD(P)-binding Rossmann-fold domains"/>
    <property type="match status" value="1"/>
</dbReference>
<name>A0A411YLP4_9ACTN</name>
<evidence type="ECO:0000313" key="14">
    <source>
        <dbReference type="EMBL" id="QBI22115.1"/>
    </source>
</evidence>
<dbReference type="InterPro" id="IPR036291">
    <property type="entry name" value="NAD(P)-bd_dom_sf"/>
</dbReference>
<keyword evidence="8 14" id="KW-0413">Isomerase</keyword>